<organism evidence="2 3">
    <name type="scientific">Chitinophaga defluvii</name>
    <dbReference type="NCBI Taxonomy" id="3163343"/>
    <lineage>
        <taxon>Bacteria</taxon>
        <taxon>Pseudomonadati</taxon>
        <taxon>Bacteroidota</taxon>
        <taxon>Chitinophagia</taxon>
        <taxon>Chitinophagales</taxon>
        <taxon>Chitinophagaceae</taxon>
        <taxon>Chitinophaga</taxon>
    </lineage>
</organism>
<keyword evidence="1" id="KW-0732">Signal</keyword>
<proteinExistence type="predicted"/>
<evidence type="ECO:0000313" key="2">
    <source>
        <dbReference type="EMBL" id="MET6997249.1"/>
    </source>
</evidence>
<keyword evidence="3" id="KW-1185">Reference proteome</keyword>
<gene>
    <name evidence="2" type="ORF">ABR189_07700</name>
</gene>
<accession>A0ABV2T536</accession>
<feature type="chain" id="PRO_5045846999" evidence="1">
    <location>
        <begin position="21"/>
        <end position="330"/>
    </location>
</feature>
<dbReference type="PROSITE" id="PS51257">
    <property type="entry name" value="PROKAR_LIPOPROTEIN"/>
    <property type="match status" value="1"/>
</dbReference>
<evidence type="ECO:0000256" key="1">
    <source>
        <dbReference type="SAM" id="SignalP"/>
    </source>
</evidence>
<evidence type="ECO:0000313" key="3">
    <source>
        <dbReference type="Proteomes" id="UP001549749"/>
    </source>
</evidence>
<reference evidence="2 3" key="1">
    <citation type="submission" date="2024-06" db="EMBL/GenBank/DDBJ databases">
        <title>Chitinophaga defluvii sp. nov., isolated from municipal sewage.</title>
        <authorList>
            <person name="Zhang L."/>
        </authorList>
    </citation>
    <scope>NUCLEOTIDE SEQUENCE [LARGE SCALE GENOMIC DNA]</scope>
    <source>
        <strain evidence="2 3">H8</strain>
    </source>
</reference>
<dbReference type="EMBL" id="JBEXAC010000001">
    <property type="protein sequence ID" value="MET6997249.1"/>
    <property type="molecule type" value="Genomic_DNA"/>
</dbReference>
<dbReference type="Gene3D" id="2.40.160.20">
    <property type="match status" value="1"/>
</dbReference>
<dbReference type="InterPro" id="IPR011250">
    <property type="entry name" value="OMP/PagP_B-barrel"/>
</dbReference>
<dbReference type="RefSeq" id="WP_354659888.1">
    <property type="nucleotide sequence ID" value="NZ_JBEXAC010000001.1"/>
</dbReference>
<name>A0ABV2T536_9BACT</name>
<protein>
    <submittedName>
        <fullName evidence="2">Outer membrane beta-barrel protein</fullName>
    </submittedName>
</protein>
<dbReference type="Proteomes" id="UP001549749">
    <property type="component" value="Unassembled WGS sequence"/>
</dbReference>
<comment type="caution">
    <text evidence="2">The sequence shown here is derived from an EMBL/GenBank/DDBJ whole genome shotgun (WGS) entry which is preliminary data.</text>
</comment>
<dbReference type="SUPFAM" id="SSF56925">
    <property type="entry name" value="OMPA-like"/>
    <property type="match status" value="1"/>
</dbReference>
<sequence length="330" mass="35382">MKSLTMLSTAIFALACTANAQSVNDPAPSKFYLKAAGGYFFSVSQGQFPDVGQFPPRDIRQQADPVTGATTIISQKVLTGSYGAGGRGGLTFGWNINKYMALEGTFNYFHSQKNLMTKNITTVKGTSQVAASVESHGYVNSIDFAPSLVLSPGLEKVNPYVRFGVVVPLWGNLNIETDATRNSPGPSGSIAQTTIHRKEKIHPNPTIGFQGALGVVFPVAPKLGIFVEAEYRNVPVKGKDKEVTAYDEKTNVVNPTTGQVIATTSRGLDDLSVAEKKTKYVTTLDQNSNTPTGTQGSQTMYKDNNAPANDLKSYINIGGLGVNAGIKWRF</sequence>
<feature type="signal peptide" evidence="1">
    <location>
        <begin position="1"/>
        <end position="20"/>
    </location>
</feature>